<gene>
    <name evidence="2" type="ORF">NDU88_001844</name>
</gene>
<organism evidence="2 3">
    <name type="scientific">Pleurodeles waltl</name>
    <name type="common">Iberian ribbed newt</name>
    <dbReference type="NCBI Taxonomy" id="8319"/>
    <lineage>
        <taxon>Eukaryota</taxon>
        <taxon>Metazoa</taxon>
        <taxon>Chordata</taxon>
        <taxon>Craniata</taxon>
        <taxon>Vertebrata</taxon>
        <taxon>Euteleostomi</taxon>
        <taxon>Amphibia</taxon>
        <taxon>Batrachia</taxon>
        <taxon>Caudata</taxon>
        <taxon>Salamandroidea</taxon>
        <taxon>Salamandridae</taxon>
        <taxon>Pleurodelinae</taxon>
        <taxon>Pleurodeles</taxon>
    </lineage>
</organism>
<keyword evidence="1" id="KW-0732">Signal</keyword>
<evidence type="ECO:0008006" key="4">
    <source>
        <dbReference type="Google" id="ProtNLM"/>
    </source>
</evidence>
<feature type="signal peptide" evidence="1">
    <location>
        <begin position="1"/>
        <end position="16"/>
    </location>
</feature>
<name>A0AAV7UVD5_PLEWA</name>
<dbReference type="EMBL" id="JANPWB010000004">
    <property type="protein sequence ID" value="KAJ1192537.1"/>
    <property type="molecule type" value="Genomic_DNA"/>
</dbReference>
<dbReference type="AlphaFoldDB" id="A0AAV7UVD5"/>
<evidence type="ECO:0000313" key="2">
    <source>
        <dbReference type="EMBL" id="KAJ1192537.1"/>
    </source>
</evidence>
<protein>
    <recommendedName>
        <fullName evidence="4">Secreted protein</fullName>
    </recommendedName>
</protein>
<evidence type="ECO:0000256" key="1">
    <source>
        <dbReference type="SAM" id="SignalP"/>
    </source>
</evidence>
<evidence type="ECO:0000313" key="3">
    <source>
        <dbReference type="Proteomes" id="UP001066276"/>
    </source>
</evidence>
<feature type="chain" id="PRO_5043518603" description="Secreted protein" evidence="1">
    <location>
        <begin position="17"/>
        <end position="169"/>
    </location>
</feature>
<dbReference type="Proteomes" id="UP001066276">
    <property type="component" value="Chromosome 2_2"/>
</dbReference>
<reference evidence="2" key="1">
    <citation type="journal article" date="2022" name="bioRxiv">
        <title>Sequencing and chromosome-scale assembly of the giantPleurodeles waltlgenome.</title>
        <authorList>
            <person name="Brown T."/>
            <person name="Elewa A."/>
            <person name="Iarovenko S."/>
            <person name="Subramanian E."/>
            <person name="Araus A.J."/>
            <person name="Petzold A."/>
            <person name="Susuki M."/>
            <person name="Suzuki K.-i.T."/>
            <person name="Hayashi T."/>
            <person name="Toyoda A."/>
            <person name="Oliveira C."/>
            <person name="Osipova E."/>
            <person name="Leigh N.D."/>
            <person name="Simon A."/>
            <person name="Yun M.H."/>
        </authorList>
    </citation>
    <scope>NUCLEOTIDE SEQUENCE</scope>
    <source>
        <strain evidence="2">20211129_DDA</strain>
        <tissue evidence="2">Liver</tissue>
    </source>
</reference>
<comment type="caution">
    <text evidence="2">The sequence shown here is derived from an EMBL/GenBank/DDBJ whole genome shotgun (WGS) entry which is preliminary data.</text>
</comment>
<proteinExistence type="predicted"/>
<keyword evidence="3" id="KW-1185">Reference proteome</keyword>
<accession>A0AAV7UVD5</accession>
<sequence length="169" mass="16540">MLLMSAVVALAGHVTGQVAVAAAVSVAEILPVVQGSALVAGDTRPFPAASEGCPLGIMLMSAVVAQAEHVAGQVAVAAAVSAAVSAAEMLPVVQVSALVEGDTRRSPAASEGCPLGMMLVTVVEAAAVQVVVQMAVQVAVVAAVLTVGQVTGLSCERGDTSPSFRGSVP</sequence>